<evidence type="ECO:0000313" key="2">
    <source>
        <dbReference type="WBParaSite" id="ES5_v2.g24893.t1"/>
    </source>
</evidence>
<organism evidence="1 2">
    <name type="scientific">Panagrolaimus sp. ES5</name>
    <dbReference type="NCBI Taxonomy" id="591445"/>
    <lineage>
        <taxon>Eukaryota</taxon>
        <taxon>Metazoa</taxon>
        <taxon>Ecdysozoa</taxon>
        <taxon>Nematoda</taxon>
        <taxon>Chromadorea</taxon>
        <taxon>Rhabditida</taxon>
        <taxon>Tylenchina</taxon>
        <taxon>Panagrolaimomorpha</taxon>
        <taxon>Panagrolaimoidea</taxon>
        <taxon>Panagrolaimidae</taxon>
        <taxon>Panagrolaimus</taxon>
    </lineage>
</organism>
<reference evidence="2" key="1">
    <citation type="submission" date="2022-11" db="UniProtKB">
        <authorList>
            <consortium name="WormBaseParasite"/>
        </authorList>
    </citation>
    <scope>IDENTIFICATION</scope>
</reference>
<accession>A0AC34G5J5</accession>
<dbReference type="Proteomes" id="UP000887579">
    <property type="component" value="Unplaced"/>
</dbReference>
<dbReference type="WBParaSite" id="ES5_v2.g24893.t1">
    <property type="protein sequence ID" value="ES5_v2.g24893.t1"/>
    <property type="gene ID" value="ES5_v2.g24893"/>
</dbReference>
<sequence>MVGGVASENLELPKELIDVVINTFLRVDELYLKELHFADEMKPFQSSIFQKILRTKLDASSCLEHDPKGKKQLVQTLYVYFKAILNSCLEHDPNGKKQIVQTLYVYFKAILNSQNVANLPQRYYLVAINDRAFLMVYDGKSDAILLMDGHLHDQDGAYIVLSTKSKLREICQHIVDKITPGIQHVKPSEEDFHIKTLFFKDAKLYGQAVGIDGKLMNMNKMIHILKYQHLKVQNLFNGDY</sequence>
<proteinExistence type="predicted"/>
<protein>
    <submittedName>
        <fullName evidence="2">Uncharacterized protein</fullName>
    </submittedName>
</protein>
<name>A0AC34G5J5_9BILA</name>
<evidence type="ECO:0000313" key="1">
    <source>
        <dbReference type="Proteomes" id="UP000887579"/>
    </source>
</evidence>